<gene>
    <name evidence="1" type="ORF">CELE_F31D5.6</name>
    <name evidence="1 3" type="ORF">F31D5.6</name>
</gene>
<proteinExistence type="predicted"/>
<name>F1LIL8_CAEEL</name>
<evidence type="ECO:0000313" key="2">
    <source>
        <dbReference type="Proteomes" id="UP000001940"/>
    </source>
</evidence>
<dbReference type="WormBase" id="F31D5.6">
    <property type="protein sequence ID" value="CE45844"/>
    <property type="gene ID" value="WBGene00017949"/>
</dbReference>
<dbReference type="HOGENOM" id="CLU_2981069_0_0_1"/>
<keyword evidence="2" id="KW-1185">Reference proteome</keyword>
<accession>F1LIL8</accession>
<reference evidence="1 2" key="1">
    <citation type="journal article" date="1998" name="Science">
        <title>Genome sequence of the nematode C. elegans: a platform for investigating biology.</title>
        <authorList>
            <consortium name="The C. elegans sequencing consortium"/>
            <person name="Sulson J.E."/>
            <person name="Waterston R."/>
        </authorList>
    </citation>
    <scope>NUCLEOTIDE SEQUENCE [LARGE SCALE GENOMIC DNA]</scope>
    <source>
        <strain evidence="1 2">Bristol N2</strain>
    </source>
</reference>
<organism evidence="1 2">
    <name type="scientific">Caenorhabditis elegans</name>
    <dbReference type="NCBI Taxonomy" id="6239"/>
    <lineage>
        <taxon>Eukaryota</taxon>
        <taxon>Metazoa</taxon>
        <taxon>Ecdysozoa</taxon>
        <taxon>Nematoda</taxon>
        <taxon>Chromadorea</taxon>
        <taxon>Rhabditida</taxon>
        <taxon>Rhabditina</taxon>
        <taxon>Rhabditomorpha</taxon>
        <taxon>Rhabditoidea</taxon>
        <taxon>Rhabditidae</taxon>
        <taxon>Peloderinae</taxon>
        <taxon>Caenorhabditis</taxon>
    </lineage>
</organism>
<dbReference type="Proteomes" id="UP000001940">
    <property type="component" value="Chromosome II"/>
</dbReference>
<dbReference type="InParanoid" id="F1LIL8"/>
<dbReference type="EMBL" id="BX284602">
    <property type="protein sequence ID" value="CCD64649.1"/>
    <property type="molecule type" value="Genomic_DNA"/>
</dbReference>
<dbReference type="AGR" id="WB:WBGene00017949"/>
<evidence type="ECO:0000313" key="1">
    <source>
        <dbReference type="EMBL" id="CCD64649.1"/>
    </source>
</evidence>
<sequence length="58" mass="6378">MLVGQKLEGEMANFVNFQQAFFRNNDIWVGDILAVGTNQAVIEIVGKKIIINVSAIEA</sequence>
<dbReference type="PaxDb" id="6239-F31D5.6"/>
<evidence type="ECO:0000313" key="3">
    <source>
        <dbReference type="WormBase" id="F31D5.6"/>
    </source>
</evidence>
<protein>
    <submittedName>
        <fullName evidence="1">NfeD domain-containing protein</fullName>
    </submittedName>
</protein>
<dbReference type="Bgee" id="WBGene00017949">
    <property type="expression patterns" value="Expressed in pharyngeal muscle cell (C elegans) and 3 other cell types or tissues"/>
</dbReference>
<dbReference type="AlphaFoldDB" id="F1LIL8"/>